<dbReference type="EMBL" id="QQXK01000060">
    <property type="protein sequence ID" value="RII40872.1"/>
    <property type="molecule type" value="Genomic_DNA"/>
</dbReference>
<evidence type="ECO:0000256" key="1">
    <source>
        <dbReference type="SAM" id="MobiDB-lite"/>
    </source>
</evidence>
<evidence type="ECO:0000313" key="3">
    <source>
        <dbReference type="EMBL" id="RII40872.1"/>
    </source>
</evidence>
<feature type="signal peptide" evidence="2">
    <location>
        <begin position="1"/>
        <end position="29"/>
    </location>
</feature>
<keyword evidence="2" id="KW-0732">Signal</keyword>
<gene>
    <name evidence="3" type="ORF">DWB68_15665</name>
</gene>
<dbReference type="AlphaFoldDB" id="A0A399JA33"/>
<name>A0A399JA33_9MICC</name>
<protein>
    <submittedName>
        <fullName evidence="3">Uncharacterized protein</fullName>
    </submittedName>
</protein>
<accession>A0A399JA33</accession>
<dbReference type="RefSeq" id="WP_119426040.1">
    <property type="nucleotide sequence ID" value="NZ_QQXK01000060.1"/>
</dbReference>
<evidence type="ECO:0000256" key="2">
    <source>
        <dbReference type="SAM" id="SignalP"/>
    </source>
</evidence>
<reference evidence="3 4" key="1">
    <citation type="submission" date="2018-07" db="EMBL/GenBank/DDBJ databases">
        <title>Arthrobacter sp. nov., isolated from raw cow's milk with high bacterial count.</title>
        <authorList>
            <person name="Hahne J."/>
            <person name="Isele D."/>
            <person name="Lipski A."/>
        </authorList>
    </citation>
    <scope>NUCLEOTIDE SEQUENCE [LARGE SCALE GENOMIC DNA]</scope>
    <source>
        <strain evidence="3 4">JZ R-35</strain>
    </source>
</reference>
<evidence type="ECO:0000313" key="4">
    <source>
        <dbReference type="Proteomes" id="UP000265419"/>
    </source>
</evidence>
<feature type="chain" id="PRO_5017230150" evidence="2">
    <location>
        <begin position="30"/>
        <end position="228"/>
    </location>
</feature>
<feature type="compositionally biased region" description="Polar residues" evidence="1">
    <location>
        <begin position="83"/>
        <end position="96"/>
    </location>
</feature>
<dbReference type="Proteomes" id="UP000265419">
    <property type="component" value="Unassembled WGS sequence"/>
</dbReference>
<keyword evidence="4" id="KW-1185">Reference proteome</keyword>
<comment type="caution">
    <text evidence="3">The sequence shown here is derived from an EMBL/GenBank/DDBJ whole genome shotgun (WGS) entry which is preliminary data.</text>
</comment>
<sequence>MRRLTKVGSALLAVGALTLPLGFVVPAQATDPATPCSIEVFEKETARFAFTCTSPSAGQSYQFVTASNYGGDWQQGGDRLKSSGASSTALTDVSATDNGDGTTTYVTEEAMDLSTHYPIGREPVANPLLGDPWLYASAVMLEAGNSWTKTEYLNRAVGTQATAFNEFFETTTARSTAFVEPNSTVHVNAFDAVGRPYFDEYDTIAGADGKLALRTSGGGRARRVMVGG</sequence>
<proteinExistence type="predicted"/>
<organism evidence="3 4">
    <name type="scientific">Galactobacter valiniphilus</name>
    <dbReference type="NCBI Taxonomy" id="2676122"/>
    <lineage>
        <taxon>Bacteria</taxon>
        <taxon>Bacillati</taxon>
        <taxon>Actinomycetota</taxon>
        <taxon>Actinomycetes</taxon>
        <taxon>Micrococcales</taxon>
        <taxon>Micrococcaceae</taxon>
        <taxon>Galactobacter</taxon>
    </lineage>
</organism>
<feature type="region of interest" description="Disordered" evidence="1">
    <location>
        <begin position="75"/>
        <end position="96"/>
    </location>
</feature>